<evidence type="ECO:0000313" key="3">
    <source>
        <dbReference type="Proteomes" id="UP000799750"/>
    </source>
</evidence>
<accession>A0A6A6RC15</accession>
<evidence type="ECO:0000313" key="2">
    <source>
        <dbReference type="EMBL" id="KAF2501293.1"/>
    </source>
</evidence>
<dbReference type="Proteomes" id="UP000799750">
    <property type="component" value="Unassembled WGS sequence"/>
</dbReference>
<keyword evidence="1" id="KW-0732">Signal</keyword>
<gene>
    <name evidence="2" type="ORF">BU16DRAFT_613213</name>
</gene>
<keyword evidence="3" id="KW-1185">Reference proteome</keyword>
<evidence type="ECO:0000256" key="1">
    <source>
        <dbReference type="SAM" id="SignalP"/>
    </source>
</evidence>
<name>A0A6A6RC15_9PEZI</name>
<proteinExistence type="predicted"/>
<sequence>MILQYPLFAITLLFTIARAQNYCTTAPKYTSAWQPTMTFGDESPTVTPPLPCPGWYAAQEGYCCSGGINCSGSACTCPNGTLVYSLPLAPCVFENPEWTKCPGNMMHGLCCSGPGIFLNGPYNSTWSTAVCNRGTAVFNVTTAMDGTVGTTTLPPGISYTETRCFTCPLYTRTTSSKGLAARTMASEEMVAKVVAVGALLAAL</sequence>
<reference evidence="2" key="1">
    <citation type="journal article" date="2020" name="Stud. Mycol.">
        <title>101 Dothideomycetes genomes: a test case for predicting lifestyles and emergence of pathogens.</title>
        <authorList>
            <person name="Haridas S."/>
            <person name="Albert R."/>
            <person name="Binder M."/>
            <person name="Bloem J."/>
            <person name="Labutti K."/>
            <person name="Salamov A."/>
            <person name="Andreopoulos B."/>
            <person name="Baker S."/>
            <person name="Barry K."/>
            <person name="Bills G."/>
            <person name="Bluhm B."/>
            <person name="Cannon C."/>
            <person name="Castanera R."/>
            <person name="Culley D."/>
            <person name="Daum C."/>
            <person name="Ezra D."/>
            <person name="Gonzalez J."/>
            <person name="Henrissat B."/>
            <person name="Kuo A."/>
            <person name="Liang C."/>
            <person name="Lipzen A."/>
            <person name="Lutzoni F."/>
            <person name="Magnuson J."/>
            <person name="Mondo S."/>
            <person name="Nolan M."/>
            <person name="Ohm R."/>
            <person name="Pangilinan J."/>
            <person name="Park H.-J."/>
            <person name="Ramirez L."/>
            <person name="Alfaro M."/>
            <person name="Sun H."/>
            <person name="Tritt A."/>
            <person name="Yoshinaga Y."/>
            <person name="Zwiers L.-H."/>
            <person name="Turgeon B."/>
            <person name="Goodwin S."/>
            <person name="Spatafora J."/>
            <person name="Crous P."/>
            <person name="Grigoriev I."/>
        </authorList>
    </citation>
    <scope>NUCLEOTIDE SEQUENCE</scope>
    <source>
        <strain evidence="2">CBS 269.34</strain>
    </source>
</reference>
<protein>
    <submittedName>
        <fullName evidence="2">Uncharacterized protein</fullName>
    </submittedName>
</protein>
<dbReference type="AlphaFoldDB" id="A0A6A6RC15"/>
<dbReference type="OrthoDB" id="3000466at2759"/>
<organism evidence="2 3">
    <name type="scientific">Lophium mytilinum</name>
    <dbReference type="NCBI Taxonomy" id="390894"/>
    <lineage>
        <taxon>Eukaryota</taxon>
        <taxon>Fungi</taxon>
        <taxon>Dikarya</taxon>
        <taxon>Ascomycota</taxon>
        <taxon>Pezizomycotina</taxon>
        <taxon>Dothideomycetes</taxon>
        <taxon>Pleosporomycetidae</taxon>
        <taxon>Mytilinidiales</taxon>
        <taxon>Mytilinidiaceae</taxon>
        <taxon>Lophium</taxon>
    </lineage>
</organism>
<feature type="chain" id="PRO_5025444338" evidence="1">
    <location>
        <begin position="20"/>
        <end position="203"/>
    </location>
</feature>
<dbReference type="EMBL" id="MU004182">
    <property type="protein sequence ID" value="KAF2501293.1"/>
    <property type="molecule type" value="Genomic_DNA"/>
</dbReference>
<feature type="signal peptide" evidence="1">
    <location>
        <begin position="1"/>
        <end position="19"/>
    </location>
</feature>